<reference evidence="1 2" key="1">
    <citation type="submission" date="2023-11" db="EMBL/GenBank/DDBJ databases">
        <title>Analysis of the Genomes of Mucilaginibacter gossypii cycad 4 and M. sabulilitoris SNA2: microbes with the potential for plant growth promotion.</title>
        <authorList>
            <person name="Hirsch A.M."/>
            <person name="Humm E."/>
            <person name="Rubbi M."/>
            <person name="Del Vecchio G."/>
            <person name="Ha S.M."/>
            <person name="Pellegrini M."/>
            <person name="Gunsalus R.P."/>
        </authorList>
    </citation>
    <scope>NUCLEOTIDE SEQUENCE [LARGE SCALE GENOMIC DNA]</scope>
    <source>
        <strain evidence="1 2">SNA2</strain>
    </source>
</reference>
<sequence length="63" mass="7161">MYTDNTLMPWGKHKGVALANVPDDYLKWLYAEGKAHGDLKRYIEGNLAAINTNISKQLQRKSI</sequence>
<name>A0ABZ0TFW3_9SPHI</name>
<dbReference type="InterPro" id="IPR024530">
    <property type="entry name" value="QSregVF_b"/>
</dbReference>
<proteinExistence type="predicted"/>
<organism evidence="1 2">
    <name type="scientific">Mucilaginibacter sabulilitoris</name>
    <dbReference type="NCBI Taxonomy" id="1173583"/>
    <lineage>
        <taxon>Bacteria</taxon>
        <taxon>Pseudomonadati</taxon>
        <taxon>Bacteroidota</taxon>
        <taxon>Sphingobacteriia</taxon>
        <taxon>Sphingobacteriales</taxon>
        <taxon>Sphingobacteriaceae</taxon>
        <taxon>Mucilaginibacter</taxon>
    </lineage>
</organism>
<dbReference type="Pfam" id="PF12843">
    <property type="entry name" value="QSregVF_b"/>
    <property type="match status" value="1"/>
</dbReference>
<protein>
    <submittedName>
        <fullName evidence="1">DUF3820 family protein</fullName>
    </submittedName>
</protein>
<evidence type="ECO:0000313" key="1">
    <source>
        <dbReference type="EMBL" id="WPU91842.1"/>
    </source>
</evidence>
<gene>
    <name evidence="1" type="ORF">SNE25_21220</name>
</gene>
<keyword evidence="2" id="KW-1185">Reference proteome</keyword>
<accession>A0ABZ0TFW3</accession>
<evidence type="ECO:0000313" key="2">
    <source>
        <dbReference type="Proteomes" id="UP001324380"/>
    </source>
</evidence>
<dbReference type="EMBL" id="CP139558">
    <property type="protein sequence ID" value="WPU91842.1"/>
    <property type="molecule type" value="Genomic_DNA"/>
</dbReference>
<dbReference type="Proteomes" id="UP001324380">
    <property type="component" value="Chromosome"/>
</dbReference>
<dbReference type="RefSeq" id="WP_321561008.1">
    <property type="nucleotide sequence ID" value="NZ_CP139558.1"/>
</dbReference>